<dbReference type="EMBL" id="SHNP01000002">
    <property type="protein sequence ID" value="MCX2973106.1"/>
    <property type="molecule type" value="Genomic_DNA"/>
</dbReference>
<dbReference type="SUPFAM" id="SSF56672">
    <property type="entry name" value="DNA/RNA polymerases"/>
    <property type="match status" value="1"/>
</dbReference>
<sequence>MESHHLDTAYQWLCQQRRHYPDNADIWHLRFHWQAERERILGELRQRRYRVSPLQPIRKADGTVIHLWSAADALVAKALAMAIAPLLGISKRCTHTKGNGGLKGAVRAVQRNSPRFRFFIRTDVKAYYESIDQHLLLAQLATRIKDRRAMNLLSQFIGRTVEYGGVYRDIRRGIGRGSPLSPLLGALYLDAVDRAMTRRGLFYVRYMDDILVMARTRWHLRKAIKTLNRGLEELRLSKHPDKTSIGRIERGFDFLGYRFSRGRLQLACTTLDNMRSTLHRLYEQKNADPQRSAILGTYLRRWRGWATGGLGAMAPDLSAVRLATFAMGSCPNNDVGALPLLA</sequence>
<dbReference type="InterPro" id="IPR051083">
    <property type="entry name" value="GrpII_Intron_Splice-Mob/Def"/>
</dbReference>
<dbReference type="Pfam" id="PF00078">
    <property type="entry name" value="RVT_1"/>
    <property type="match status" value="1"/>
</dbReference>
<dbReference type="InterPro" id="IPR043128">
    <property type="entry name" value="Rev_trsase/Diguanyl_cyclase"/>
</dbReference>
<dbReference type="Proteomes" id="UP001143307">
    <property type="component" value="Unassembled WGS sequence"/>
</dbReference>
<dbReference type="PROSITE" id="PS50878">
    <property type="entry name" value="RT_POL"/>
    <property type="match status" value="1"/>
</dbReference>
<dbReference type="PANTHER" id="PTHR34047:SF8">
    <property type="entry name" value="PROTEIN YKFC"/>
    <property type="match status" value="1"/>
</dbReference>
<gene>
    <name evidence="3" type="ORF">EYC87_05830</name>
</gene>
<organism evidence="3 4">
    <name type="scientific">Candidatus Seongchinamella marina</name>
    <dbReference type="NCBI Taxonomy" id="2518990"/>
    <lineage>
        <taxon>Bacteria</taxon>
        <taxon>Pseudomonadati</taxon>
        <taxon>Pseudomonadota</taxon>
        <taxon>Gammaproteobacteria</taxon>
        <taxon>Cellvibrionales</taxon>
        <taxon>Halieaceae</taxon>
        <taxon>Seongchinamella</taxon>
    </lineage>
</organism>
<dbReference type="Gene3D" id="3.30.70.270">
    <property type="match status" value="1"/>
</dbReference>
<protein>
    <submittedName>
        <fullName evidence="3">Reverse transcriptase</fullName>
    </submittedName>
</protein>
<dbReference type="CDD" id="cd01651">
    <property type="entry name" value="RT_G2_intron"/>
    <property type="match status" value="1"/>
</dbReference>
<keyword evidence="4" id="KW-1185">Reference proteome</keyword>
<dbReference type="InterPro" id="IPR043502">
    <property type="entry name" value="DNA/RNA_pol_sf"/>
</dbReference>
<keyword evidence="3" id="KW-0548">Nucleotidyltransferase</keyword>
<feature type="domain" description="Reverse transcriptase" evidence="2">
    <location>
        <begin position="1"/>
        <end position="259"/>
    </location>
</feature>
<proteinExistence type="inferred from homology"/>
<comment type="similarity">
    <text evidence="1">Belongs to the bacterial reverse transcriptase family.</text>
</comment>
<keyword evidence="3" id="KW-0808">Transferase</keyword>
<reference evidence="3" key="1">
    <citation type="submission" date="2019-02" db="EMBL/GenBank/DDBJ databases">
        <authorList>
            <person name="Li S.-H."/>
        </authorList>
    </citation>
    <scope>NUCLEOTIDE SEQUENCE</scope>
    <source>
        <strain evidence="3">IMCC8485</strain>
    </source>
</reference>
<dbReference type="PANTHER" id="PTHR34047">
    <property type="entry name" value="NUCLEAR INTRON MATURASE 1, MITOCHONDRIAL-RELATED"/>
    <property type="match status" value="1"/>
</dbReference>
<dbReference type="InterPro" id="IPR000477">
    <property type="entry name" value="RT_dom"/>
</dbReference>
<accession>A0ABT3SSY7</accession>
<evidence type="ECO:0000313" key="3">
    <source>
        <dbReference type="EMBL" id="MCX2973106.1"/>
    </source>
</evidence>
<evidence type="ECO:0000259" key="2">
    <source>
        <dbReference type="PROSITE" id="PS50878"/>
    </source>
</evidence>
<evidence type="ECO:0000313" key="4">
    <source>
        <dbReference type="Proteomes" id="UP001143307"/>
    </source>
</evidence>
<name>A0ABT3SSY7_9GAMM</name>
<dbReference type="GO" id="GO:0003964">
    <property type="term" value="F:RNA-directed DNA polymerase activity"/>
    <property type="evidence" value="ECO:0007669"/>
    <property type="project" value="UniProtKB-KW"/>
</dbReference>
<evidence type="ECO:0000256" key="1">
    <source>
        <dbReference type="ARBA" id="ARBA00034120"/>
    </source>
</evidence>
<comment type="caution">
    <text evidence="3">The sequence shown here is derived from an EMBL/GenBank/DDBJ whole genome shotgun (WGS) entry which is preliminary data.</text>
</comment>
<keyword evidence="3" id="KW-0695">RNA-directed DNA polymerase</keyword>